<reference evidence="5 6" key="1">
    <citation type="journal article" date="2007" name="Proc. Natl. Acad. Sci. U.S.A.">
        <title>Dandruff-associated Malassezia genomes reveal convergent and divergent virulence traits shared with plant and human fungal pathogens.</title>
        <authorList>
            <person name="Xu J."/>
            <person name="Saunders C.W."/>
            <person name="Hu P."/>
            <person name="Grant R.A."/>
            <person name="Boekhout T."/>
            <person name="Kuramae E.E."/>
            <person name="Kronstad J.W."/>
            <person name="Deangelis Y.M."/>
            <person name="Reeder N.L."/>
            <person name="Johnstone K.R."/>
            <person name="Leland M."/>
            <person name="Fieno A.M."/>
            <person name="Begley W.M."/>
            <person name="Sun Y."/>
            <person name="Lacey M.P."/>
            <person name="Chaudhary T."/>
            <person name="Keough T."/>
            <person name="Chu L."/>
            <person name="Sears R."/>
            <person name="Yuan B."/>
            <person name="Dawson T.L.Jr."/>
        </authorList>
    </citation>
    <scope>NUCLEOTIDE SEQUENCE [LARGE SCALE GENOMIC DNA]</scope>
    <source>
        <strain evidence="6">ATCC MYA-4612 / CBS 7966</strain>
    </source>
</reference>
<dbReference type="RefSeq" id="XP_001729243.1">
    <property type="nucleotide sequence ID" value="XM_001729191.1"/>
</dbReference>
<dbReference type="EMBL" id="AAYY01000014">
    <property type="protein sequence ID" value="EDP42029.1"/>
    <property type="molecule type" value="Genomic_DNA"/>
</dbReference>
<dbReference type="OMA" id="IVRIHAI"/>
<dbReference type="PANTHER" id="PTHR48012:SF27">
    <property type="entry name" value="SERINE_THREONINE-PROTEIN KINASE SID1"/>
    <property type="match status" value="1"/>
</dbReference>
<gene>
    <name evidence="5" type="ORF">MGL_3710</name>
</gene>
<dbReference type="Gene3D" id="1.10.510.10">
    <property type="entry name" value="Transferase(Phosphotransferase) domain 1"/>
    <property type="match status" value="1"/>
</dbReference>
<dbReference type="STRING" id="425265.A8QAF1"/>
<dbReference type="InterPro" id="IPR008271">
    <property type="entry name" value="Ser/Thr_kinase_AS"/>
</dbReference>
<dbReference type="Proteomes" id="UP000008837">
    <property type="component" value="Unassembled WGS sequence"/>
</dbReference>
<evidence type="ECO:0000256" key="3">
    <source>
        <dbReference type="SAM" id="MobiDB-lite"/>
    </source>
</evidence>
<dbReference type="GO" id="GO:0005737">
    <property type="term" value="C:cytoplasm"/>
    <property type="evidence" value="ECO:0007669"/>
    <property type="project" value="TreeGrafter"/>
</dbReference>
<dbReference type="InterPro" id="IPR000719">
    <property type="entry name" value="Prot_kinase_dom"/>
</dbReference>
<organism evidence="5 6">
    <name type="scientific">Malassezia globosa (strain ATCC MYA-4612 / CBS 7966)</name>
    <name type="common">Dandruff-associated fungus</name>
    <dbReference type="NCBI Taxonomy" id="425265"/>
    <lineage>
        <taxon>Eukaryota</taxon>
        <taxon>Fungi</taxon>
        <taxon>Dikarya</taxon>
        <taxon>Basidiomycota</taxon>
        <taxon>Ustilaginomycotina</taxon>
        <taxon>Malasseziomycetes</taxon>
        <taxon>Malasseziales</taxon>
        <taxon>Malasseziaceae</taxon>
        <taxon>Malassezia</taxon>
    </lineage>
</organism>
<dbReference type="VEuPathDB" id="FungiDB:MGL_3710"/>
<dbReference type="PANTHER" id="PTHR48012">
    <property type="entry name" value="STERILE20-LIKE KINASE, ISOFORM B-RELATED"/>
    <property type="match status" value="1"/>
</dbReference>
<evidence type="ECO:0000256" key="2">
    <source>
        <dbReference type="ARBA" id="ARBA00022840"/>
    </source>
</evidence>
<keyword evidence="1" id="KW-0547">Nucleotide-binding</keyword>
<dbReference type="PROSITE" id="PS50011">
    <property type="entry name" value="PROTEIN_KINASE_DOM"/>
    <property type="match status" value="1"/>
</dbReference>
<dbReference type="OrthoDB" id="248923at2759"/>
<dbReference type="InterPro" id="IPR050629">
    <property type="entry name" value="STE20/SPS1-PAK"/>
</dbReference>
<dbReference type="GO" id="GO:0005524">
    <property type="term" value="F:ATP binding"/>
    <property type="evidence" value="ECO:0007669"/>
    <property type="project" value="UniProtKB-KW"/>
</dbReference>
<evidence type="ECO:0000313" key="5">
    <source>
        <dbReference type="EMBL" id="EDP42029.1"/>
    </source>
</evidence>
<keyword evidence="6" id="KW-1185">Reference proteome</keyword>
<dbReference type="Pfam" id="PF00069">
    <property type="entry name" value="Pkinase"/>
    <property type="match status" value="1"/>
</dbReference>
<sequence length="487" mass="53716">MPTSNVVAIKQIALESSDADSEANMQDLQEIQREIASLAQCQDSQRVTRYFGSFVKKYTLWVIMELMDGGSCLSLLKRGGALPDEVSAVIARELVLGLDYLHAQGIIHRDIKAANVLLTRTGQVKLADFGVATQLIHRGSHRNTLVGSPYWMAPEVIRQSMYDAQADVWSLGITIMELATGRPPLSEYHPMRAMFLIPKATPPRLDVKKHDPGMVRFLDRCLVMRSKERAKAHQLRTDAWIESAGPLDLVRRTIEARGVSKPPDTSLSLHDSTLLDTSVISEWAFDTSGPSVHQDVSKVLGLNVGVPATQTAALDKPILANPTTPEESTPPPLQPPWPVTPSMSPARQPSTPSHRHHHDSHAFVTPRSQIMDSPTKSAAQRTPRLPVPDTPARIQLALEQLAFLAGQDASELAPVALVHQLHSLLSQLGRHTPEYLDMLVDMLTDPTAREGDAPRIPAARSRLASLLFERWHEALQARWNVLDTNPS</sequence>
<dbReference type="KEGG" id="mgl:MGL_3710"/>
<evidence type="ECO:0000313" key="6">
    <source>
        <dbReference type="Proteomes" id="UP000008837"/>
    </source>
</evidence>
<dbReference type="PROSITE" id="PS00108">
    <property type="entry name" value="PROTEIN_KINASE_ST"/>
    <property type="match status" value="1"/>
</dbReference>
<proteinExistence type="predicted"/>
<dbReference type="GeneID" id="5853549"/>
<dbReference type="SUPFAM" id="SSF56112">
    <property type="entry name" value="Protein kinase-like (PK-like)"/>
    <property type="match status" value="1"/>
</dbReference>
<name>A8QAF1_MALGO</name>
<dbReference type="GO" id="GO:0004674">
    <property type="term" value="F:protein serine/threonine kinase activity"/>
    <property type="evidence" value="ECO:0007669"/>
    <property type="project" value="TreeGrafter"/>
</dbReference>
<accession>A8QAF1</accession>
<evidence type="ECO:0000256" key="1">
    <source>
        <dbReference type="ARBA" id="ARBA00022741"/>
    </source>
</evidence>
<dbReference type="SMART" id="SM00220">
    <property type="entry name" value="S_TKc"/>
    <property type="match status" value="1"/>
</dbReference>
<protein>
    <recommendedName>
        <fullName evidence="4">Protein kinase domain-containing protein</fullName>
    </recommendedName>
</protein>
<feature type="domain" description="Protein kinase" evidence="4">
    <location>
        <begin position="1"/>
        <end position="241"/>
    </location>
</feature>
<dbReference type="InParanoid" id="A8QAF1"/>
<dbReference type="InterPro" id="IPR011009">
    <property type="entry name" value="Kinase-like_dom_sf"/>
</dbReference>
<comment type="caution">
    <text evidence="5">The sequence shown here is derived from an EMBL/GenBank/DDBJ whole genome shotgun (WGS) entry which is preliminary data.</text>
</comment>
<dbReference type="AlphaFoldDB" id="A8QAF1"/>
<feature type="compositionally biased region" description="Pro residues" evidence="3">
    <location>
        <begin position="328"/>
        <end position="339"/>
    </location>
</feature>
<evidence type="ECO:0000259" key="4">
    <source>
        <dbReference type="PROSITE" id="PS50011"/>
    </source>
</evidence>
<feature type="compositionally biased region" description="Polar residues" evidence="3">
    <location>
        <begin position="342"/>
        <end position="352"/>
    </location>
</feature>
<keyword evidence="2" id="KW-0067">ATP-binding</keyword>
<feature type="region of interest" description="Disordered" evidence="3">
    <location>
        <begin position="319"/>
        <end position="360"/>
    </location>
</feature>
<dbReference type="FunCoup" id="A8QAF1">
    <property type="interactions" value="340"/>
</dbReference>